<dbReference type="EMBL" id="JACGWJ010000911">
    <property type="protein sequence ID" value="KAL0286933.1"/>
    <property type="molecule type" value="Genomic_DNA"/>
</dbReference>
<protein>
    <submittedName>
        <fullName evidence="2">Retrovirus-related Pol polyprotein from transposon RE1</fullName>
    </submittedName>
</protein>
<dbReference type="Pfam" id="PF07727">
    <property type="entry name" value="RVT_2"/>
    <property type="match status" value="1"/>
</dbReference>
<accession>A0AAW2IYM2</accession>
<sequence>MHFDEVIQGYDFIKNDYDPCIYKKISGSSVAYLVLYVDDILLIGNDVKMLGDIKAWLSTQFSMKDMGETSYIFGIKIYMDRSKRMLGLTQFSYIENVLKRFKMAHSK</sequence>
<dbReference type="InterPro" id="IPR013103">
    <property type="entry name" value="RVT_2"/>
</dbReference>
<reference evidence="2" key="1">
    <citation type="submission" date="2020-06" db="EMBL/GenBank/DDBJ databases">
        <authorList>
            <person name="Li T."/>
            <person name="Hu X."/>
            <person name="Zhang T."/>
            <person name="Song X."/>
            <person name="Zhang H."/>
            <person name="Dai N."/>
            <person name="Sheng W."/>
            <person name="Hou X."/>
            <person name="Wei L."/>
        </authorList>
    </citation>
    <scope>NUCLEOTIDE SEQUENCE</scope>
    <source>
        <strain evidence="2">G02</strain>
        <tissue evidence="2">Leaf</tissue>
    </source>
</reference>
<comment type="caution">
    <text evidence="2">The sequence shown here is derived from an EMBL/GenBank/DDBJ whole genome shotgun (WGS) entry which is preliminary data.</text>
</comment>
<dbReference type="AlphaFoldDB" id="A0AAW2IYM2"/>
<feature type="domain" description="Reverse transcriptase Ty1/copia-type" evidence="1">
    <location>
        <begin position="4"/>
        <end position="105"/>
    </location>
</feature>
<gene>
    <name evidence="2" type="ORF">Sradi_7136500</name>
</gene>
<evidence type="ECO:0000259" key="1">
    <source>
        <dbReference type="Pfam" id="PF07727"/>
    </source>
</evidence>
<proteinExistence type="predicted"/>
<organism evidence="2">
    <name type="scientific">Sesamum radiatum</name>
    <name type="common">Black benniseed</name>
    <dbReference type="NCBI Taxonomy" id="300843"/>
    <lineage>
        <taxon>Eukaryota</taxon>
        <taxon>Viridiplantae</taxon>
        <taxon>Streptophyta</taxon>
        <taxon>Embryophyta</taxon>
        <taxon>Tracheophyta</taxon>
        <taxon>Spermatophyta</taxon>
        <taxon>Magnoliopsida</taxon>
        <taxon>eudicotyledons</taxon>
        <taxon>Gunneridae</taxon>
        <taxon>Pentapetalae</taxon>
        <taxon>asterids</taxon>
        <taxon>lamiids</taxon>
        <taxon>Lamiales</taxon>
        <taxon>Pedaliaceae</taxon>
        <taxon>Sesamum</taxon>
    </lineage>
</organism>
<reference evidence="2" key="2">
    <citation type="journal article" date="2024" name="Plant">
        <title>Genomic evolution and insights into agronomic trait innovations of Sesamum species.</title>
        <authorList>
            <person name="Miao H."/>
            <person name="Wang L."/>
            <person name="Qu L."/>
            <person name="Liu H."/>
            <person name="Sun Y."/>
            <person name="Le M."/>
            <person name="Wang Q."/>
            <person name="Wei S."/>
            <person name="Zheng Y."/>
            <person name="Lin W."/>
            <person name="Duan Y."/>
            <person name="Cao H."/>
            <person name="Xiong S."/>
            <person name="Wang X."/>
            <person name="Wei L."/>
            <person name="Li C."/>
            <person name="Ma Q."/>
            <person name="Ju M."/>
            <person name="Zhao R."/>
            <person name="Li G."/>
            <person name="Mu C."/>
            <person name="Tian Q."/>
            <person name="Mei H."/>
            <person name="Zhang T."/>
            <person name="Gao T."/>
            <person name="Zhang H."/>
        </authorList>
    </citation>
    <scope>NUCLEOTIDE SEQUENCE</scope>
    <source>
        <strain evidence="2">G02</strain>
    </source>
</reference>
<name>A0AAW2IYM2_SESRA</name>
<evidence type="ECO:0000313" key="2">
    <source>
        <dbReference type="EMBL" id="KAL0286933.1"/>
    </source>
</evidence>